<dbReference type="Proteomes" id="UP000035352">
    <property type="component" value="Chromosome"/>
</dbReference>
<dbReference type="GO" id="GO:0015416">
    <property type="term" value="F:ABC-type phosphonate transporter activity"/>
    <property type="evidence" value="ECO:0007669"/>
    <property type="project" value="InterPro"/>
</dbReference>
<protein>
    <submittedName>
        <fullName evidence="8">Phosphonate/organophosphate ester transporter subunit</fullName>
    </submittedName>
</protein>
<dbReference type="InterPro" id="IPR012693">
    <property type="entry name" value="ABC_transpr_PhnC"/>
</dbReference>
<reference evidence="8 9" key="1">
    <citation type="submission" date="2015-05" db="EMBL/GenBank/DDBJ databases">
        <authorList>
            <person name="Tang B."/>
            <person name="Yu Y."/>
        </authorList>
    </citation>
    <scope>NUCLEOTIDE SEQUENCE [LARGE SCALE GENOMIC DNA]</scope>
    <source>
        <strain evidence="8 9">DSM 7029</strain>
    </source>
</reference>
<gene>
    <name evidence="8" type="primary">phnC</name>
    <name evidence="8" type="ORF">AAW51_3714</name>
</gene>
<dbReference type="InterPro" id="IPR027417">
    <property type="entry name" value="P-loop_NTPase"/>
</dbReference>
<dbReference type="InterPro" id="IPR017871">
    <property type="entry name" value="ABC_transporter-like_CS"/>
</dbReference>
<dbReference type="EMBL" id="CP011371">
    <property type="protein sequence ID" value="AKJ30405.1"/>
    <property type="molecule type" value="Genomic_DNA"/>
</dbReference>
<keyword evidence="6" id="KW-0472">Membrane</keyword>
<dbReference type="InterPro" id="IPR050086">
    <property type="entry name" value="MetN_ABC_transporter-like"/>
</dbReference>
<keyword evidence="4" id="KW-0067">ATP-binding</keyword>
<name>A0A0G3BV46_9BURK</name>
<keyword evidence="2" id="KW-1003">Cell membrane</keyword>
<keyword evidence="1" id="KW-0813">Transport</keyword>
<dbReference type="KEGG" id="pbh:AAW51_3714"/>
<keyword evidence="5" id="KW-1278">Translocase</keyword>
<dbReference type="AlphaFoldDB" id="A0A0G3BV46"/>
<proteinExistence type="predicted"/>
<dbReference type="InterPro" id="IPR003439">
    <property type="entry name" value="ABC_transporter-like_ATP-bd"/>
</dbReference>
<dbReference type="InterPro" id="IPR003593">
    <property type="entry name" value="AAA+_ATPase"/>
</dbReference>
<dbReference type="NCBIfam" id="TIGR02315">
    <property type="entry name" value="ABC_phnC"/>
    <property type="match status" value="1"/>
</dbReference>
<dbReference type="PANTHER" id="PTHR43166:SF6">
    <property type="entry name" value="PHOSPHONATES IMPORT ATP-BINDING PROTEIN PHNC"/>
    <property type="match status" value="1"/>
</dbReference>
<sequence length="297" mass="32473">MMLGITQINQTQETSMSDPVIEVRGLRKTFGDCCALKGVDLTVRQGEMVALLGASGSGKSTLLRHLSGLHRADAGSHSEITMLGRLVQQGGRLDRQARSIRSTVATIFQQFNLVDRLPVLHNVLTGAFHRLPLWRTLLGRFPPAELASALQALQRVGMAERAWQRASTLSGGQQQRAAISRAIVQRAQVILADEPIASLDPESSRRVMELLAELNREQGVTVLVSLHQVDYAFAYCPRTVALRHGEVVYDGPTRSLTRERLKDLYGTQSDELFEHALSGSVAPSPRTAAPQPALQLA</sequence>
<evidence type="ECO:0000256" key="5">
    <source>
        <dbReference type="ARBA" id="ARBA00022967"/>
    </source>
</evidence>
<dbReference type="PATRIC" id="fig|413882.6.peg.3880"/>
<dbReference type="PROSITE" id="PS50893">
    <property type="entry name" value="ABC_TRANSPORTER_2"/>
    <property type="match status" value="1"/>
</dbReference>
<evidence type="ECO:0000256" key="6">
    <source>
        <dbReference type="ARBA" id="ARBA00023136"/>
    </source>
</evidence>
<dbReference type="GO" id="GO:0016887">
    <property type="term" value="F:ATP hydrolysis activity"/>
    <property type="evidence" value="ECO:0007669"/>
    <property type="project" value="InterPro"/>
</dbReference>
<dbReference type="Gene3D" id="3.40.50.300">
    <property type="entry name" value="P-loop containing nucleotide triphosphate hydrolases"/>
    <property type="match status" value="1"/>
</dbReference>
<keyword evidence="9" id="KW-1185">Reference proteome</keyword>
<accession>A0A0G3BV46</accession>
<dbReference type="PANTHER" id="PTHR43166">
    <property type="entry name" value="AMINO ACID IMPORT ATP-BINDING PROTEIN"/>
    <property type="match status" value="1"/>
</dbReference>
<evidence type="ECO:0000256" key="2">
    <source>
        <dbReference type="ARBA" id="ARBA00022475"/>
    </source>
</evidence>
<dbReference type="CDD" id="cd03256">
    <property type="entry name" value="ABC_PhnC_transporter"/>
    <property type="match status" value="1"/>
</dbReference>
<evidence type="ECO:0000313" key="9">
    <source>
        <dbReference type="Proteomes" id="UP000035352"/>
    </source>
</evidence>
<evidence type="ECO:0000313" key="8">
    <source>
        <dbReference type="EMBL" id="AKJ30405.1"/>
    </source>
</evidence>
<dbReference type="GO" id="GO:0005524">
    <property type="term" value="F:ATP binding"/>
    <property type="evidence" value="ECO:0007669"/>
    <property type="project" value="UniProtKB-KW"/>
</dbReference>
<feature type="domain" description="ABC transporter" evidence="7">
    <location>
        <begin position="21"/>
        <end position="269"/>
    </location>
</feature>
<dbReference type="GO" id="GO:0016020">
    <property type="term" value="C:membrane"/>
    <property type="evidence" value="ECO:0007669"/>
    <property type="project" value="InterPro"/>
</dbReference>
<dbReference type="STRING" id="413882.AAW51_3714"/>
<evidence type="ECO:0000256" key="4">
    <source>
        <dbReference type="ARBA" id="ARBA00022840"/>
    </source>
</evidence>
<organism evidence="8 9">
    <name type="scientific">Caldimonas brevitalea</name>
    <dbReference type="NCBI Taxonomy" id="413882"/>
    <lineage>
        <taxon>Bacteria</taxon>
        <taxon>Pseudomonadati</taxon>
        <taxon>Pseudomonadota</taxon>
        <taxon>Betaproteobacteria</taxon>
        <taxon>Burkholderiales</taxon>
        <taxon>Sphaerotilaceae</taxon>
        <taxon>Caldimonas</taxon>
    </lineage>
</organism>
<dbReference type="Pfam" id="PF00005">
    <property type="entry name" value="ABC_tran"/>
    <property type="match status" value="1"/>
</dbReference>
<dbReference type="PROSITE" id="PS00211">
    <property type="entry name" value="ABC_TRANSPORTER_1"/>
    <property type="match status" value="1"/>
</dbReference>
<dbReference type="SMART" id="SM00382">
    <property type="entry name" value="AAA"/>
    <property type="match status" value="1"/>
</dbReference>
<evidence type="ECO:0000256" key="1">
    <source>
        <dbReference type="ARBA" id="ARBA00022448"/>
    </source>
</evidence>
<keyword evidence="3" id="KW-0547">Nucleotide-binding</keyword>
<evidence type="ECO:0000256" key="3">
    <source>
        <dbReference type="ARBA" id="ARBA00022741"/>
    </source>
</evidence>
<evidence type="ECO:0000259" key="7">
    <source>
        <dbReference type="PROSITE" id="PS50893"/>
    </source>
</evidence>
<dbReference type="SUPFAM" id="SSF52540">
    <property type="entry name" value="P-loop containing nucleoside triphosphate hydrolases"/>
    <property type="match status" value="1"/>
</dbReference>